<keyword evidence="2" id="KW-1185">Reference proteome</keyword>
<proteinExistence type="predicted"/>
<organism evidence="1 2">
    <name type="scientific">Vibrio tubiashii ATCC 19109</name>
    <dbReference type="NCBI Taxonomy" id="1051646"/>
    <lineage>
        <taxon>Bacteria</taxon>
        <taxon>Pseudomonadati</taxon>
        <taxon>Pseudomonadota</taxon>
        <taxon>Gammaproteobacteria</taxon>
        <taxon>Vibrionales</taxon>
        <taxon>Vibrionaceae</taxon>
        <taxon>Vibrio</taxon>
        <taxon>Vibrio oreintalis group</taxon>
    </lineage>
</organism>
<dbReference type="RefSeq" id="WP_004744694.1">
    <property type="nucleotide sequence ID" value="NZ_AFWI01000146.1"/>
</dbReference>
<protein>
    <recommendedName>
        <fullName evidence="3">Pirin</fullName>
    </recommendedName>
</protein>
<evidence type="ECO:0000313" key="1">
    <source>
        <dbReference type="EMBL" id="EGU55306.1"/>
    </source>
</evidence>
<gene>
    <name evidence="1" type="ORF">VITU9109_21209</name>
</gene>
<comment type="caution">
    <text evidence="1">The sequence shown here is derived from an EMBL/GenBank/DDBJ whole genome shotgun (WGS) entry which is preliminary data.</text>
</comment>
<accession>A0ABN0DGQ9</accession>
<dbReference type="EMBL" id="AFWI01000146">
    <property type="protein sequence ID" value="EGU55306.1"/>
    <property type="molecule type" value="Genomic_DNA"/>
</dbReference>
<reference evidence="1 2" key="1">
    <citation type="journal article" date="2012" name="Int. J. Syst. Evol. Microbiol.">
        <title>Vibrio caribbeanicus sp. nov., isolated from the marine sponge Scleritoderma cyanea.</title>
        <authorList>
            <person name="Hoffmann M."/>
            <person name="Monday S.R."/>
            <person name="Allard M.W."/>
            <person name="Strain E.A."/>
            <person name="Whittaker P."/>
            <person name="Naum M."/>
            <person name="McCarthy P.J."/>
            <person name="Lopez J.V."/>
            <person name="Fischer M."/>
            <person name="Brown E.W."/>
        </authorList>
    </citation>
    <scope>NUCLEOTIDE SEQUENCE [LARGE SCALE GENOMIC DNA]</scope>
    <source>
        <strain evidence="1 2">ATCC 19109</strain>
    </source>
</reference>
<sequence>MQVKKLSGRLVFIPKSRIEILSLWFLSQFIGGYEKTYNEEAYPVGRRLKIDFKGL</sequence>
<name>A0ABN0DGQ9_9VIBR</name>
<evidence type="ECO:0008006" key="3">
    <source>
        <dbReference type="Google" id="ProtNLM"/>
    </source>
</evidence>
<dbReference type="GeneID" id="42478861"/>
<dbReference type="Proteomes" id="UP000003836">
    <property type="component" value="Unassembled WGS sequence"/>
</dbReference>
<evidence type="ECO:0000313" key="2">
    <source>
        <dbReference type="Proteomes" id="UP000003836"/>
    </source>
</evidence>